<dbReference type="PROSITE" id="PS51146">
    <property type="entry name" value="KAIC"/>
    <property type="match status" value="2"/>
</dbReference>
<gene>
    <name evidence="9" type="ORF">AVDCRST_MAG49-4257</name>
</gene>
<feature type="domain" description="KaiC" evidence="8">
    <location>
        <begin position="13"/>
        <end position="244"/>
    </location>
</feature>
<reference evidence="9" key="1">
    <citation type="submission" date="2020-02" db="EMBL/GenBank/DDBJ databases">
        <authorList>
            <person name="Meier V. D."/>
        </authorList>
    </citation>
    <scope>NUCLEOTIDE SEQUENCE</scope>
    <source>
        <strain evidence="9">AVDCRST_MAG49</strain>
    </source>
</reference>
<dbReference type="SMART" id="SM00382">
    <property type="entry name" value="AAA"/>
    <property type="match status" value="2"/>
</dbReference>
<dbReference type="AlphaFoldDB" id="A0A6J4VE46"/>
<keyword evidence="4" id="KW-0677">Repeat</keyword>
<evidence type="ECO:0000259" key="8">
    <source>
        <dbReference type="PROSITE" id="PS51146"/>
    </source>
</evidence>
<dbReference type="InterPro" id="IPR027417">
    <property type="entry name" value="P-loop_NTPase"/>
</dbReference>
<dbReference type="InterPro" id="IPR051347">
    <property type="entry name" value="Circadian_clock_KaiC-rel"/>
</dbReference>
<keyword evidence="3" id="KW-0808">Transferase</keyword>
<feature type="region of interest" description="Disordered" evidence="7">
    <location>
        <begin position="463"/>
        <end position="487"/>
    </location>
</feature>
<name>A0A6J4VE46_9BACT</name>
<dbReference type="GO" id="GO:0004674">
    <property type="term" value="F:protein serine/threonine kinase activity"/>
    <property type="evidence" value="ECO:0007669"/>
    <property type="project" value="UniProtKB-EC"/>
</dbReference>
<keyword evidence="2" id="KW-0597">Phosphoprotein</keyword>
<keyword evidence="5" id="KW-0418">Kinase</keyword>
<protein>
    <recommendedName>
        <fullName evidence="1">non-specific serine/threonine protein kinase</fullName>
        <ecNumber evidence="1">2.7.11.1</ecNumber>
    </recommendedName>
</protein>
<dbReference type="Pfam" id="PF06745">
    <property type="entry name" value="ATPase"/>
    <property type="match status" value="2"/>
</dbReference>
<dbReference type="PANTHER" id="PTHR42926:SF1">
    <property type="entry name" value="CIRCADIAN CLOCK OSCILLATOR PROTEIN KAIC 1"/>
    <property type="match status" value="1"/>
</dbReference>
<proteinExistence type="predicted"/>
<dbReference type="InterPro" id="IPR014774">
    <property type="entry name" value="KaiC-like_dom"/>
</dbReference>
<dbReference type="PIRSF" id="PIRSF039117">
    <property type="entry name" value="KaiC"/>
    <property type="match status" value="1"/>
</dbReference>
<dbReference type="InterPro" id="IPR003593">
    <property type="entry name" value="AAA+_ATPase"/>
</dbReference>
<evidence type="ECO:0000256" key="7">
    <source>
        <dbReference type="SAM" id="MobiDB-lite"/>
    </source>
</evidence>
<dbReference type="EC" id="2.7.11.1" evidence="1"/>
<dbReference type="Gene3D" id="3.40.50.300">
    <property type="entry name" value="P-loop containing nucleotide triphosphate hydrolases"/>
    <property type="match status" value="2"/>
</dbReference>
<feature type="compositionally biased region" description="Low complexity" evidence="7">
    <location>
        <begin position="467"/>
        <end position="476"/>
    </location>
</feature>
<evidence type="ECO:0000256" key="1">
    <source>
        <dbReference type="ARBA" id="ARBA00012513"/>
    </source>
</evidence>
<dbReference type="EMBL" id="CADCWG010000307">
    <property type="protein sequence ID" value="CAA9576561.1"/>
    <property type="molecule type" value="Genomic_DNA"/>
</dbReference>
<evidence type="ECO:0000256" key="5">
    <source>
        <dbReference type="ARBA" id="ARBA00022777"/>
    </source>
</evidence>
<accession>A0A6J4VE46</accession>
<evidence type="ECO:0000313" key="9">
    <source>
        <dbReference type="EMBL" id="CAA9576561.1"/>
    </source>
</evidence>
<sequence length="487" mass="51817">MADEPSDSGSTLDRLPTGVPGFDVVLGGGLVRGGTSLVLGEPGTGKTTLGNQLAFRHGEAGNTTLFVTVLAEPHDRMLRHIDGFAFFAPDQVGRTVHFLSLYDELRAQGLDGSLALLRRLIRQYGATLVIIDGAGRFEDFAPSPGEHRRFVAELHVQLAVLECTAVLLTQSGNGGDALHGLGTHVDGIVILEDQSVDDRAVRRLRIVKLRGSDTVRGWHQFAITDEGIEVYPRLEATAPLTRPEVRGPRRRLPLGIAGLDDMLRGGVLTGSTTLVLGPPGIGKTTVGLHFIDAGAERGERGMIAGFQEAPDRLLAKAEGLGLRDHVEAGRVRIGWQPSAEGPLDGWAHGLLAAIDAHRPERLLVDALTDAAQLPAAEGRWSGFVAALAHALRGRGVTAVFTAETRTGEASEDPLPEVAPAIDNALVLRYAEPRSRLHRLISVARSRDSGFDPETREFEITDHGIEVASSAESARSALDGPARPADGG</sequence>
<evidence type="ECO:0000256" key="6">
    <source>
        <dbReference type="ARBA" id="ARBA00022801"/>
    </source>
</evidence>
<dbReference type="GO" id="GO:0005524">
    <property type="term" value="F:ATP binding"/>
    <property type="evidence" value="ECO:0007669"/>
    <property type="project" value="InterPro"/>
</dbReference>
<dbReference type="InterPro" id="IPR030665">
    <property type="entry name" value="KaiC"/>
</dbReference>
<organism evidence="9">
    <name type="scientific">uncultured Thermomicrobiales bacterium</name>
    <dbReference type="NCBI Taxonomy" id="1645740"/>
    <lineage>
        <taxon>Bacteria</taxon>
        <taxon>Pseudomonadati</taxon>
        <taxon>Thermomicrobiota</taxon>
        <taxon>Thermomicrobia</taxon>
        <taxon>Thermomicrobiales</taxon>
        <taxon>environmental samples</taxon>
    </lineage>
</organism>
<evidence type="ECO:0000256" key="4">
    <source>
        <dbReference type="ARBA" id="ARBA00022737"/>
    </source>
</evidence>
<feature type="domain" description="KaiC" evidence="8">
    <location>
        <begin position="250"/>
        <end position="480"/>
    </location>
</feature>
<dbReference type="SUPFAM" id="SSF52540">
    <property type="entry name" value="P-loop containing nucleoside triphosphate hydrolases"/>
    <property type="match status" value="2"/>
</dbReference>
<evidence type="ECO:0000256" key="2">
    <source>
        <dbReference type="ARBA" id="ARBA00022553"/>
    </source>
</evidence>
<dbReference type="GO" id="GO:0016787">
    <property type="term" value="F:hydrolase activity"/>
    <property type="evidence" value="ECO:0007669"/>
    <property type="project" value="UniProtKB-KW"/>
</dbReference>
<dbReference type="InterPro" id="IPR010624">
    <property type="entry name" value="KaiC_dom"/>
</dbReference>
<keyword evidence="6" id="KW-0378">Hydrolase</keyword>
<dbReference type="PANTHER" id="PTHR42926">
    <property type="match status" value="1"/>
</dbReference>
<evidence type="ECO:0000256" key="3">
    <source>
        <dbReference type="ARBA" id="ARBA00022679"/>
    </source>
</evidence>